<feature type="compositionally biased region" description="Basic and acidic residues" evidence="7">
    <location>
        <begin position="210"/>
        <end position="220"/>
    </location>
</feature>
<dbReference type="InterPro" id="IPR000873">
    <property type="entry name" value="AMP-dep_synth/lig_dom"/>
</dbReference>
<dbReference type="Pfam" id="PF00501">
    <property type="entry name" value="AMP-binding"/>
    <property type="match status" value="1"/>
</dbReference>
<dbReference type="KEGG" id="cgrn:4412665_00350"/>
<evidence type="ECO:0000256" key="6">
    <source>
        <dbReference type="ARBA" id="ARBA00032875"/>
    </source>
</evidence>
<reference evidence="9 10" key="1">
    <citation type="submission" date="2017-06" db="EMBL/GenBank/DDBJ databases">
        <authorList>
            <consortium name="Pathogen Informatics"/>
        </authorList>
    </citation>
    <scope>NUCLEOTIDE SEQUENCE [LARGE SCALE GENOMIC DNA]</scope>
    <source>
        <strain evidence="9 10">NCTC11865</strain>
    </source>
</reference>
<feature type="domain" description="AMP-dependent synthetase/ligase" evidence="8">
    <location>
        <begin position="21"/>
        <end position="513"/>
    </location>
</feature>
<dbReference type="Proteomes" id="UP000215332">
    <property type="component" value="Chromosome 1"/>
</dbReference>
<feature type="compositionally biased region" description="Basic and acidic residues" evidence="7">
    <location>
        <begin position="694"/>
        <end position="708"/>
    </location>
</feature>
<comment type="similarity">
    <text evidence="1">Belongs to the ATP-dependent AMP-binding enzyme family.</text>
</comment>
<evidence type="ECO:0000313" key="10">
    <source>
        <dbReference type="Proteomes" id="UP000215332"/>
    </source>
</evidence>
<evidence type="ECO:0000256" key="4">
    <source>
        <dbReference type="ARBA" id="ARBA00023098"/>
    </source>
</evidence>
<evidence type="ECO:0000313" key="9">
    <source>
        <dbReference type="EMBL" id="SNV29951.1"/>
    </source>
</evidence>
<dbReference type="Pfam" id="PF23562">
    <property type="entry name" value="AMP-binding_C_3"/>
    <property type="match status" value="1"/>
</dbReference>
<keyword evidence="3" id="KW-0276">Fatty acid metabolism</keyword>
<dbReference type="CDD" id="cd05907">
    <property type="entry name" value="VL_LC_FACS_like"/>
    <property type="match status" value="1"/>
</dbReference>
<accession>A0A239W635</accession>
<evidence type="ECO:0000256" key="3">
    <source>
        <dbReference type="ARBA" id="ARBA00022832"/>
    </source>
</evidence>
<organism evidence="9 10">
    <name type="scientific">Cutibacterium granulosum</name>
    <dbReference type="NCBI Taxonomy" id="33011"/>
    <lineage>
        <taxon>Bacteria</taxon>
        <taxon>Bacillati</taxon>
        <taxon>Actinomycetota</taxon>
        <taxon>Actinomycetes</taxon>
        <taxon>Propionibacteriales</taxon>
        <taxon>Propionibacteriaceae</taxon>
        <taxon>Cutibacterium</taxon>
    </lineage>
</organism>
<dbReference type="PROSITE" id="PS00455">
    <property type="entry name" value="AMP_BINDING"/>
    <property type="match status" value="1"/>
</dbReference>
<evidence type="ECO:0000259" key="8">
    <source>
        <dbReference type="Pfam" id="PF00501"/>
    </source>
</evidence>
<dbReference type="Gene3D" id="3.40.50.12780">
    <property type="entry name" value="N-terminal domain of ligase-like"/>
    <property type="match status" value="2"/>
</dbReference>
<keyword evidence="4" id="KW-0443">Lipid metabolism</keyword>
<evidence type="ECO:0000256" key="2">
    <source>
        <dbReference type="ARBA" id="ARBA00022598"/>
    </source>
</evidence>
<feature type="region of interest" description="Disordered" evidence="7">
    <location>
        <begin position="175"/>
        <end position="250"/>
    </location>
</feature>
<dbReference type="InterPro" id="IPR045851">
    <property type="entry name" value="AMP-bd_C_sf"/>
</dbReference>
<dbReference type="PANTHER" id="PTHR43272:SF32">
    <property type="entry name" value="AMP-DEPENDENT SYNTHETASE_LIGASE DOMAIN-CONTAINING PROTEIN"/>
    <property type="match status" value="1"/>
</dbReference>
<keyword evidence="2 9" id="KW-0436">Ligase</keyword>
<sequence length="715" mass="78213">MTQELAVNHLAHLFARTRSQHGFRPATRVRRDGEWVLHTYAELGRRVDAVARCLVDPGFVTDDGLCRGDRISIFAHNCPEWLELDLAALTVGAIPVPIFPTSTPEQIVHIISDAQVRVLAVADKSLAQRALSVADRMPSLERIIVLDGDLPDDPAIATISFADLVAGGGLDDSGALTSDGSRWPAVASDAQPSQTARVAEHPGKGQSEPGEDRQRDERSEGSSSSDRPSVVQASITDQPAGPVRDAQQDHRAQLDAIVAERMDQARPDDVAALIYTSGTTGSPKGVMLTHEGVLSEIASLDAFFDFQPTDHSLCFLPLSHAYEWGWSMTLISHGCLNTFVTNPKTVGSMLAEVRPTLFVSVPKLYEQVMTVAQEKVSDSPAKKRIFDWSLQVGKQWWDVGEAGGTPGRILKVQHKLADALVLHSIRDAVGGPKKVLAAGGAPLRKEVEEFFAACGILVSQGYGLTEASPLVSFNCPAAHKFGTAGRPIHGSRIRIADDGEVQYWGKNVMKGYWNQPEATEAAFDDGWLRTGDVGRLDEDGYLLITDRLKDIIVTLNGKNVAPQPIEAELLKDPLFEQAVILGDNRPCLTLLVKPSLPQVEQLAERLHITSLSANEKLRSPELAEEIRRRVAELSAKLPHQEQIRDLSVLWDEFTTDNGLLTPTLKVRRREVEKRFTGVIEEMYSKIAIRRKGGAGKDARRNGRVHKDGGSNGQRH</sequence>
<dbReference type="GO" id="GO:0004467">
    <property type="term" value="F:long-chain fatty acid-CoA ligase activity"/>
    <property type="evidence" value="ECO:0007669"/>
    <property type="project" value="UniProtKB-EC"/>
</dbReference>
<dbReference type="EMBL" id="LT906441">
    <property type="protein sequence ID" value="SNV29951.1"/>
    <property type="molecule type" value="Genomic_DNA"/>
</dbReference>
<dbReference type="InterPro" id="IPR020845">
    <property type="entry name" value="AMP-binding_CS"/>
</dbReference>
<dbReference type="RefSeq" id="WP_095140920.1">
    <property type="nucleotide sequence ID" value="NZ_LT906441.1"/>
</dbReference>
<gene>
    <name evidence="9" type="ORF">SAMEA4412665_00350</name>
</gene>
<comment type="catalytic activity">
    <reaction evidence="5">
        <text>a long-chain fatty acid + ATP + CoA = a long-chain fatty acyl-CoA + AMP + diphosphate</text>
        <dbReference type="Rhea" id="RHEA:15421"/>
        <dbReference type="ChEBI" id="CHEBI:30616"/>
        <dbReference type="ChEBI" id="CHEBI:33019"/>
        <dbReference type="ChEBI" id="CHEBI:57287"/>
        <dbReference type="ChEBI" id="CHEBI:57560"/>
        <dbReference type="ChEBI" id="CHEBI:83139"/>
        <dbReference type="ChEBI" id="CHEBI:456215"/>
        <dbReference type="EC" id="6.2.1.3"/>
    </reaction>
    <physiologicalReaction direction="left-to-right" evidence="5">
        <dbReference type="Rhea" id="RHEA:15422"/>
    </physiologicalReaction>
</comment>
<dbReference type="Gene3D" id="3.30.300.30">
    <property type="match status" value="1"/>
</dbReference>
<evidence type="ECO:0000256" key="1">
    <source>
        <dbReference type="ARBA" id="ARBA00006432"/>
    </source>
</evidence>
<protein>
    <recommendedName>
        <fullName evidence="6">Acyl-CoA synthetase</fullName>
    </recommendedName>
</protein>
<name>A0A239W635_9ACTN</name>
<dbReference type="SUPFAM" id="SSF56801">
    <property type="entry name" value="Acetyl-CoA synthetase-like"/>
    <property type="match status" value="1"/>
</dbReference>
<dbReference type="InterPro" id="IPR042099">
    <property type="entry name" value="ANL_N_sf"/>
</dbReference>
<dbReference type="AlphaFoldDB" id="A0A239W635"/>
<dbReference type="GO" id="GO:0016020">
    <property type="term" value="C:membrane"/>
    <property type="evidence" value="ECO:0007669"/>
    <property type="project" value="TreeGrafter"/>
</dbReference>
<evidence type="ECO:0000256" key="5">
    <source>
        <dbReference type="ARBA" id="ARBA00024484"/>
    </source>
</evidence>
<evidence type="ECO:0000256" key="7">
    <source>
        <dbReference type="SAM" id="MobiDB-lite"/>
    </source>
</evidence>
<dbReference type="eggNOG" id="COG1022">
    <property type="taxonomic scope" value="Bacteria"/>
</dbReference>
<proteinExistence type="inferred from homology"/>
<feature type="region of interest" description="Disordered" evidence="7">
    <location>
        <begin position="690"/>
        <end position="715"/>
    </location>
</feature>
<dbReference type="PANTHER" id="PTHR43272">
    <property type="entry name" value="LONG-CHAIN-FATTY-ACID--COA LIGASE"/>
    <property type="match status" value="1"/>
</dbReference>